<keyword evidence="1" id="KW-0812">Transmembrane</keyword>
<dbReference type="NCBIfam" id="TIGR02532">
    <property type="entry name" value="IV_pilin_GFxxxE"/>
    <property type="match status" value="1"/>
</dbReference>
<dbReference type="Proteomes" id="UP000887222">
    <property type="component" value="Unassembled WGS sequence"/>
</dbReference>
<comment type="caution">
    <text evidence="2">The sequence shown here is derived from an EMBL/GenBank/DDBJ whole genome shotgun (WGS) entry which is preliminary data.</text>
</comment>
<reference evidence="2 3" key="1">
    <citation type="journal article" date="2022" name="Int. J. Syst. Evol. Microbiol.">
        <title>Noviherbaspirillum aridicola sp. nov., isolated from an arid soil in Pakistan.</title>
        <authorList>
            <person name="Khan I.U."/>
            <person name="Saqib M."/>
            <person name="Amin A."/>
            <person name="Hussain F."/>
            <person name="Li L."/>
            <person name="Liu Y.H."/>
            <person name="Fang B.Z."/>
            <person name="Ahmed I."/>
            <person name="Li W.J."/>
        </authorList>
    </citation>
    <scope>NUCLEOTIDE SEQUENCE [LARGE SCALE GENOMIC DNA]</scope>
    <source>
        <strain evidence="2 3">NCCP-691</strain>
    </source>
</reference>
<dbReference type="InterPro" id="IPR045584">
    <property type="entry name" value="Pilin-like"/>
</dbReference>
<feature type="transmembrane region" description="Helical" evidence="1">
    <location>
        <begin position="12"/>
        <end position="31"/>
    </location>
</feature>
<dbReference type="InterPro" id="IPR012902">
    <property type="entry name" value="N_methyl_site"/>
</dbReference>
<dbReference type="EMBL" id="BPMK01000010">
    <property type="protein sequence ID" value="GIZ52427.1"/>
    <property type="molecule type" value="Genomic_DNA"/>
</dbReference>
<dbReference type="Pfam" id="PF07963">
    <property type="entry name" value="N_methyl"/>
    <property type="match status" value="1"/>
</dbReference>
<proteinExistence type="predicted"/>
<sequence length="156" mass="15533">MKNTKHGQSGFTLIELVVVIVILGILAATALPKFVDMSGEARTAAVKGVAGALGSASSVNYAGNIAKGGASNGPITGASATSVVGIVDTSRGCNDAVATELLQAGVTFDSTSPFEKGSYKLSGVGSIGNRGASIDCTVISNDDNEYSATFTLIGAK</sequence>
<accession>A0ABQ4Q5V3</accession>
<dbReference type="SUPFAM" id="SSF54523">
    <property type="entry name" value="Pili subunits"/>
    <property type="match status" value="1"/>
</dbReference>
<dbReference type="RefSeq" id="WP_220808731.1">
    <property type="nucleotide sequence ID" value="NZ_BPMK01000010.1"/>
</dbReference>
<organism evidence="2 3">
    <name type="scientific">Noviherbaspirillum aridicola</name>
    <dbReference type="NCBI Taxonomy" id="2849687"/>
    <lineage>
        <taxon>Bacteria</taxon>
        <taxon>Pseudomonadati</taxon>
        <taxon>Pseudomonadota</taxon>
        <taxon>Betaproteobacteria</taxon>
        <taxon>Burkholderiales</taxon>
        <taxon>Oxalobacteraceae</taxon>
        <taxon>Noviherbaspirillum</taxon>
    </lineage>
</organism>
<dbReference type="Gene3D" id="3.30.700.10">
    <property type="entry name" value="Glycoprotein, Type 4 Pilin"/>
    <property type="match status" value="1"/>
</dbReference>
<name>A0ABQ4Q5V3_9BURK</name>
<keyword evidence="1" id="KW-0472">Membrane</keyword>
<gene>
    <name evidence="2" type="ORF">NCCP691_24410</name>
</gene>
<keyword evidence="3" id="KW-1185">Reference proteome</keyword>
<protein>
    <recommendedName>
        <fullName evidence="4">MSHA pilin protein MshA</fullName>
    </recommendedName>
</protein>
<keyword evidence="1" id="KW-1133">Transmembrane helix</keyword>
<evidence type="ECO:0008006" key="4">
    <source>
        <dbReference type="Google" id="ProtNLM"/>
    </source>
</evidence>
<evidence type="ECO:0000256" key="1">
    <source>
        <dbReference type="SAM" id="Phobius"/>
    </source>
</evidence>
<dbReference type="PANTHER" id="PTHR30093">
    <property type="entry name" value="GENERAL SECRETION PATHWAY PROTEIN G"/>
    <property type="match status" value="1"/>
</dbReference>
<evidence type="ECO:0000313" key="3">
    <source>
        <dbReference type="Proteomes" id="UP000887222"/>
    </source>
</evidence>
<dbReference type="PANTHER" id="PTHR30093:SF46">
    <property type="entry name" value="MSHA MINOR PILIN PROTEIN MSHB"/>
    <property type="match status" value="1"/>
</dbReference>
<dbReference type="PROSITE" id="PS00409">
    <property type="entry name" value="PROKAR_NTER_METHYL"/>
    <property type="match status" value="1"/>
</dbReference>
<evidence type="ECO:0000313" key="2">
    <source>
        <dbReference type="EMBL" id="GIZ52427.1"/>
    </source>
</evidence>